<feature type="region of interest" description="Disordered" evidence="1">
    <location>
        <begin position="35"/>
        <end position="54"/>
    </location>
</feature>
<keyword evidence="4" id="KW-1185">Reference proteome</keyword>
<dbReference type="EMBL" id="CP066796">
    <property type="protein sequence ID" value="QSI93292.1"/>
    <property type="molecule type" value="Genomic_DNA"/>
</dbReference>
<evidence type="ECO:0000313" key="3">
    <source>
        <dbReference type="EMBL" id="QSI93292.1"/>
    </source>
</evidence>
<dbReference type="Proteomes" id="UP000662840">
    <property type="component" value="Chromosome"/>
</dbReference>
<protein>
    <submittedName>
        <fullName evidence="3">Uncharacterized protein</fullName>
    </submittedName>
</protein>
<evidence type="ECO:0000256" key="2">
    <source>
        <dbReference type="SAM" id="SignalP"/>
    </source>
</evidence>
<name>A0ABX7MLL4_ERWAM</name>
<feature type="signal peptide" evidence="2">
    <location>
        <begin position="1"/>
        <end position="32"/>
    </location>
</feature>
<reference evidence="3 4" key="1">
    <citation type="submission" date="2020-12" db="EMBL/GenBank/DDBJ databases">
        <title>Genome sequence of Erwinia amylovora ATCC15580, a type strain.</title>
        <authorList>
            <person name="Kang I.-J."/>
            <person name="Roh E."/>
        </authorList>
    </citation>
    <scope>NUCLEOTIDE SEQUENCE [LARGE SCALE GENOMIC DNA]</scope>
    <source>
        <strain evidence="3 4">ATCC 15580</strain>
    </source>
</reference>
<sequence>MFNFFLYPQGIFHSTLMMGALFSAAITTTSTAAPQSDMLAENRSGQQQKLSATPEDDALMTVLSPPVKKGPEARSVLTPRICSNAVLMTLVPSCAISR</sequence>
<evidence type="ECO:0000313" key="4">
    <source>
        <dbReference type="Proteomes" id="UP000662840"/>
    </source>
</evidence>
<organism evidence="3 4">
    <name type="scientific">Erwinia amylovora</name>
    <name type="common">Fire blight bacteria</name>
    <dbReference type="NCBI Taxonomy" id="552"/>
    <lineage>
        <taxon>Bacteria</taxon>
        <taxon>Pseudomonadati</taxon>
        <taxon>Pseudomonadota</taxon>
        <taxon>Gammaproteobacteria</taxon>
        <taxon>Enterobacterales</taxon>
        <taxon>Erwiniaceae</taxon>
        <taxon>Erwinia</taxon>
    </lineage>
</organism>
<feature type="chain" id="PRO_5045776828" evidence="2">
    <location>
        <begin position="33"/>
        <end position="98"/>
    </location>
</feature>
<keyword evidence="2" id="KW-0732">Signal</keyword>
<evidence type="ECO:0000256" key="1">
    <source>
        <dbReference type="SAM" id="MobiDB-lite"/>
    </source>
</evidence>
<gene>
    <name evidence="3" type="ORF">JGC47_08510</name>
</gene>
<accession>A0ABX7MLL4</accession>
<proteinExistence type="predicted"/>